<dbReference type="AlphaFoldDB" id="A0AAW1AHZ7"/>
<evidence type="ECO:0000313" key="3">
    <source>
        <dbReference type="Proteomes" id="UP001432146"/>
    </source>
</evidence>
<proteinExistence type="predicted"/>
<evidence type="ECO:0000256" key="1">
    <source>
        <dbReference type="SAM" id="MobiDB-lite"/>
    </source>
</evidence>
<sequence length="273" mass="31563">MTLYDDIQKVRKIPQIDDNVVFVRREDYDTVKRNPKLRKPKPPRNENLYDFDTSSSQSYALPQENILREDEIAFSIIAANCGINYSNKKLEEHWKIRQKEASLCSNTSFKKNVQSDNCDYKNLTTKVSNENTKIEDKDNIEDVDSILKKCRLNKNAVVRGLLNSQKISINDLYVPNDSTDIKKMLNENIPSSSQENDARLVQCPEASEVFVPSLQVAPIAEDKYKNIDFTVPRIGRKKATTPLQFYINMDDSEFNFVKTVKKNKTKIQLKKNK</sequence>
<dbReference type="EMBL" id="JAWNGG020000008">
    <property type="protein sequence ID" value="KAK9309862.1"/>
    <property type="molecule type" value="Genomic_DNA"/>
</dbReference>
<comment type="caution">
    <text evidence="2">The sequence shown here is derived from an EMBL/GenBank/DDBJ whole genome shotgun (WGS) entry which is preliminary data.</text>
</comment>
<gene>
    <name evidence="2" type="ORF">QLX08_000664</name>
</gene>
<organism evidence="2 3">
    <name type="scientific">Tetragonisca angustula</name>
    <dbReference type="NCBI Taxonomy" id="166442"/>
    <lineage>
        <taxon>Eukaryota</taxon>
        <taxon>Metazoa</taxon>
        <taxon>Ecdysozoa</taxon>
        <taxon>Arthropoda</taxon>
        <taxon>Hexapoda</taxon>
        <taxon>Insecta</taxon>
        <taxon>Pterygota</taxon>
        <taxon>Neoptera</taxon>
        <taxon>Endopterygota</taxon>
        <taxon>Hymenoptera</taxon>
        <taxon>Apocrita</taxon>
        <taxon>Aculeata</taxon>
        <taxon>Apoidea</taxon>
        <taxon>Anthophila</taxon>
        <taxon>Apidae</taxon>
        <taxon>Tetragonisca</taxon>
    </lineage>
</organism>
<dbReference type="Proteomes" id="UP001432146">
    <property type="component" value="Unassembled WGS sequence"/>
</dbReference>
<accession>A0AAW1AHZ7</accession>
<evidence type="ECO:0000313" key="2">
    <source>
        <dbReference type="EMBL" id="KAK9309862.1"/>
    </source>
</evidence>
<reference evidence="2 3" key="1">
    <citation type="submission" date="2024-05" db="EMBL/GenBank/DDBJ databases">
        <title>The nuclear and mitochondrial genome assemblies of Tetragonisca angustula (Apidae: Meliponini), a tiny yet remarkable pollinator in the Neotropics.</title>
        <authorList>
            <person name="Ferrari R."/>
            <person name="Ricardo P.C."/>
            <person name="Dias F.C."/>
            <person name="Araujo N.S."/>
            <person name="Soares D.O."/>
            <person name="Zhou Q.-S."/>
            <person name="Zhu C.-D."/>
            <person name="Coutinho L."/>
            <person name="Airas M.C."/>
            <person name="Batista T.M."/>
        </authorList>
    </citation>
    <scope>NUCLEOTIDE SEQUENCE [LARGE SCALE GENOMIC DNA]</scope>
    <source>
        <strain evidence="2">ASF017062</strain>
        <tissue evidence="2">Abdomen</tissue>
    </source>
</reference>
<protein>
    <submittedName>
        <fullName evidence="2">Uncharacterized protein</fullName>
    </submittedName>
</protein>
<feature type="region of interest" description="Disordered" evidence="1">
    <location>
        <begin position="33"/>
        <end position="53"/>
    </location>
</feature>
<feature type="compositionally biased region" description="Basic residues" evidence="1">
    <location>
        <begin position="33"/>
        <end position="42"/>
    </location>
</feature>
<name>A0AAW1AHZ7_9HYME</name>
<keyword evidence="3" id="KW-1185">Reference proteome</keyword>